<evidence type="ECO:0000313" key="1">
    <source>
        <dbReference type="EMBL" id="BDI20649.1"/>
    </source>
</evidence>
<proteinExistence type="predicted"/>
<keyword evidence="1" id="KW-0614">Plasmid</keyword>
<dbReference type="EMBL" id="AP025733">
    <property type="protein sequence ID" value="BDI20649.1"/>
    <property type="molecule type" value="Genomic_DNA"/>
</dbReference>
<protein>
    <submittedName>
        <fullName evidence="1">Uncharacterized protein</fullName>
    </submittedName>
</protein>
<dbReference type="Proteomes" id="UP001055453">
    <property type="component" value="Plasmid pANSO36A"/>
</dbReference>
<evidence type="ECO:0000313" key="2">
    <source>
        <dbReference type="Proteomes" id="UP001055453"/>
    </source>
</evidence>
<gene>
    <name evidence="1" type="ORF">ANSO36C_64510</name>
</gene>
<organism evidence="1 2">
    <name type="scientific">Nostoc cf. commune SO-36</name>
    <dbReference type="NCBI Taxonomy" id="449208"/>
    <lineage>
        <taxon>Bacteria</taxon>
        <taxon>Bacillati</taxon>
        <taxon>Cyanobacteriota</taxon>
        <taxon>Cyanophyceae</taxon>
        <taxon>Nostocales</taxon>
        <taxon>Nostocaceae</taxon>
        <taxon>Nostoc</taxon>
    </lineage>
</organism>
<geneLocation type="plasmid" evidence="1 2">
    <name>pANSO36A</name>
</geneLocation>
<accession>A0ABN6QCU4</accession>
<dbReference type="RefSeq" id="WP_251960568.1">
    <property type="nucleotide sequence ID" value="NZ_AP025733.1"/>
</dbReference>
<name>A0ABN6QCU4_NOSCO</name>
<keyword evidence="2" id="KW-1185">Reference proteome</keyword>
<sequence>MPYTTYTQQAIPSSSVDEQALAQAELNHHLKTQAEAVAPEHLTTVEISFYDHEYYLGEKLVAAITYDDDLTQPWVVMVNAKEKHRANTWAKCNSYITWHHKQGTLEAPLPTPQPEEVCTTGNEIMSQVFAECEKFGFEILDDGIYSSDYKLGEVGCTDNGWWVMRTEEKQKRILCNSALDAVWWLSKAEMLPTAETIPVDEYLQYQPLEQMSSDELRHLLENPELVAV</sequence>
<reference evidence="1" key="1">
    <citation type="submission" date="2022-04" db="EMBL/GenBank/DDBJ databases">
        <title>Complete genome sequence of a cyanobacterium, Nostoc sp. SO-36, isolated in Antarctica.</title>
        <authorList>
            <person name="Kanesaki Y."/>
            <person name="Effendi D."/>
            <person name="Sakamoto T."/>
            <person name="Ohtani S."/>
            <person name="Awai K."/>
        </authorList>
    </citation>
    <scope>NUCLEOTIDE SEQUENCE</scope>
    <source>
        <strain evidence="1">SO-36</strain>
        <plasmid evidence="1">pANSO36A</plasmid>
    </source>
</reference>